<feature type="domain" description="EF-hand" evidence="4">
    <location>
        <begin position="56"/>
        <end position="91"/>
    </location>
</feature>
<dbReference type="GO" id="GO:0046785">
    <property type="term" value="P:microtubule polymerization"/>
    <property type="evidence" value="ECO:0007669"/>
    <property type="project" value="InterPro"/>
</dbReference>
<dbReference type="AlphaFoldDB" id="A0AAE0KVJ5"/>
<keyword evidence="5" id="KW-0418">Kinase</keyword>
<comment type="caution">
    <text evidence="5">The sequence shown here is derived from an EMBL/GenBank/DDBJ whole genome shotgun (WGS) entry which is preliminary data.</text>
</comment>
<dbReference type="SUPFAM" id="SSF47473">
    <property type="entry name" value="EF-hand"/>
    <property type="match status" value="3"/>
</dbReference>
<evidence type="ECO:0000259" key="4">
    <source>
        <dbReference type="PROSITE" id="PS50222"/>
    </source>
</evidence>
<sequence length="829" mass="89213">MGDMDEDIYEALQEREAVSREAFEKYDKDGSGTIDSDEMVNVLADLGMLEGIPSVHVSQIVEHEFKSADSDGDMALSFEEFVPYYNKMIDLGSTMPTNDDLPVTNNFGGDGPKDEFQQASEQVFSHYARAKGQISGAQFRRATQLCNLVDKKFTVKTADVVFAKAKGRGERSLDSQGFERAMAITSAEKPIPREELTARLQGAAKTLAAQAETSAAAAAAEGEEENPFGTRGGGGGDSSAQPATPGGSTGGSTMKGGNGTGLRTCAEGPVRMLQDEINTNTPHDAKSTMYGEHKPARPGTQGGATASAQPVGPGGGGSTGGGEGSSPAVAVKKQGTEGLNATEAYDGMRKLHTGQVRMLQDEYEANAAPGLDAGKVLYGDNTSVTSPAGVMAASMRAVSRGSSMNARRPPPLSMPINAIELAAAEQAVVDCIAKRYKSMREAFLQFDTDRNNSVDPPELMAFCHKHGLPIDMVTATMLVWKYDVNQNGTFDYVEFCELNEGKGNRFKTTYGQSYNGSGKLGVLEIPDRLQGVMTKVQQALWDHSQGDLAMLEEFFSSLDTTHGAGVLTYGQMRYGLSHFGVQLNARETTDLMNLFDLNNDGYIEWFEFTTFIGAPPSEYVPRSPQARRAHQAFDDQSNLRDGLVINKIVNAVEGTKKLLAQKFAEFDVNGDGCLTREELEGGLKAAGVPASEAQVNLIIQAYQTENSGRIVYSDFMRMINQLQAEAHHERQLSGEVAAPQQSDLLQVVGAISAKVYDTWDKIKDAFKYFDKDGSGSISSDELQKAMASLGVKLSEEEVMGIIRRFDEDGNGELSINEFVGVISASAADN</sequence>
<feature type="domain" description="EF-hand" evidence="4">
    <location>
        <begin position="757"/>
        <end position="792"/>
    </location>
</feature>
<dbReference type="Proteomes" id="UP001190700">
    <property type="component" value="Unassembled WGS sequence"/>
</dbReference>
<feature type="compositionally biased region" description="Gly residues" evidence="3">
    <location>
        <begin position="312"/>
        <end position="324"/>
    </location>
</feature>
<feature type="domain" description="EF-hand" evidence="4">
    <location>
        <begin position="654"/>
        <end position="689"/>
    </location>
</feature>
<reference evidence="5 6" key="1">
    <citation type="journal article" date="2015" name="Genome Biol. Evol.">
        <title>Comparative Genomics of a Bacterivorous Green Alga Reveals Evolutionary Causalities and Consequences of Phago-Mixotrophic Mode of Nutrition.</title>
        <authorList>
            <person name="Burns J.A."/>
            <person name="Paasch A."/>
            <person name="Narechania A."/>
            <person name="Kim E."/>
        </authorList>
    </citation>
    <scope>NUCLEOTIDE SEQUENCE [LARGE SCALE GENOMIC DNA]</scope>
    <source>
        <strain evidence="5 6">PLY_AMNH</strain>
    </source>
</reference>
<accession>A0AAE0KVJ5</accession>
<gene>
    <name evidence="5" type="ORF">CYMTET_28842</name>
</gene>
<dbReference type="PROSITE" id="PS00018">
    <property type="entry name" value="EF_HAND_1"/>
    <property type="match status" value="6"/>
</dbReference>
<dbReference type="Gene3D" id="1.10.238.10">
    <property type="entry name" value="EF-hand"/>
    <property type="match status" value="6"/>
</dbReference>
<keyword evidence="5" id="KW-0808">Transferase</keyword>
<evidence type="ECO:0000256" key="1">
    <source>
        <dbReference type="ARBA" id="ARBA00010994"/>
    </source>
</evidence>
<name>A0AAE0KVJ5_9CHLO</name>
<feature type="domain" description="EF-hand" evidence="4">
    <location>
        <begin position="793"/>
        <end position="828"/>
    </location>
</feature>
<dbReference type="EMBL" id="LGRX02016332">
    <property type="protein sequence ID" value="KAK3262292.1"/>
    <property type="molecule type" value="Genomic_DNA"/>
</dbReference>
<dbReference type="FunFam" id="1.10.238.10:FF:000001">
    <property type="entry name" value="Calmodulin 1"/>
    <property type="match status" value="1"/>
</dbReference>
<dbReference type="InterPro" id="IPR008907">
    <property type="entry name" value="TPP/p25"/>
</dbReference>
<dbReference type="PANTHER" id="PTHR20875:SF0">
    <property type="entry name" value="GH12158P"/>
    <property type="match status" value="1"/>
</dbReference>
<evidence type="ECO:0000256" key="3">
    <source>
        <dbReference type="SAM" id="MobiDB-lite"/>
    </source>
</evidence>
<proteinExistence type="inferred from homology"/>
<comment type="similarity">
    <text evidence="1">Belongs to the TPPP family.</text>
</comment>
<dbReference type="GO" id="GO:0005509">
    <property type="term" value="F:calcium ion binding"/>
    <property type="evidence" value="ECO:0007669"/>
    <property type="project" value="InterPro"/>
</dbReference>
<evidence type="ECO:0000256" key="2">
    <source>
        <dbReference type="ARBA" id="ARBA00022837"/>
    </source>
</evidence>
<feature type="region of interest" description="Disordered" evidence="3">
    <location>
        <begin position="280"/>
        <end position="329"/>
    </location>
</feature>
<dbReference type="Pfam" id="PF13499">
    <property type="entry name" value="EF-hand_7"/>
    <property type="match status" value="4"/>
</dbReference>
<feature type="domain" description="EF-hand" evidence="4">
    <location>
        <begin position="14"/>
        <end position="49"/>
    </location>
</feature>
<dbReference type="PROSITE" id="PS50222">
    <property type="entry name" value="EF_HAND_2"/>
    <property type="match status" value="7"/>
</dbReference>
<protein>
    <submittedName>
        <fullName evidence="5">Calcium-dependent protein kinase 20</fullName>
    </submittedName>
</protein>
<dbReference type="GO" id="GO:0015631">
    <property type="term" value="F:tubulin binding"/>
    <property type="evidence" value="ECO:0007669"/>
    <property type="project" value="InterPro"/>
</dbReference>
<dbReference type="CDD" id="cd00051">
    <property type="entry name" value="EFh"/>
    <property type="match status" value="1"/>
</dbReference>
<organism evidence="5 6">
    <name type="scientific">Cymbomonas tetramitiformis</name>
    <dbReference type="NCBI Taxonomy" id="36881"/>
    <lineage>
        <taxon>Eukaryota</taxon>
        <taxon>Viridiplantae</taxon>
        <taxon>Chlorophyta</taxon>
        <taxon>Pyramimonadophyceae</taxon>
        <taxon>Pyramimonadales</taxon>
        <taxon>Pyramimonadaceae</taxon>
        <taxon>Cymbomonas</taxon>
    </lineage>
</organism>
<feature type="domain" description="EF-hand" evidence="4">
    <location>
        <begin position="583"/>
        <end position="618"/>
    </location>
</feature>
<dbReference type="Pfam" id="PF05517">
    <property type="entry name" value="p25-alpha"/>
    <property type="match status" value="1"/>
</dbReference>
<dbReference type="PANTHER" id="PTHR20875">
    <property type="entry name" value="EF-HAND CALCIUM-BINDING DOMAIN-CONTAINING PROTEIN 6-RELATED"/>
    <property type="match status" value="1"/>
</dbReference>
<keyword evidence="6" id="KW-1185">Reference proteome</keyword>
<dbReference type="InterPro" id="IPR011992">
    <property type="entry name" value="EF-hand-dom_pair"/>
</dbReference>
<feature type="region of interest" description="Disordered" evidence="3">
    <location>
        <begin position="214"/>
        <end position="265"/>
    </location>
</feature>
<dbReference type="GO" id="GO:0016301">
    <property type="term" value="F:kinase activity"/>
    <property type="evidence" value="ECO:0007669"/>
    <property type="project" value="UniProtKB-KW"/>
</dbReference>
<feature type="compositionally biased region" description="Gly residues" evidence="3">
    <location>
        <begin position="247"/>
        <end position="260"/>
    </location>
</feature>
<dbReference type="Pfam" id="PF13833">
    <property type="entry name" value="EF-hand_8"/>
    <property type="match status" value="1"/>
</dbReference>
<dbReference type="InterPro" id="IPR052603">
    <property type="entry name" value="EFCB6"/>
</dbReference>
<feature type="domain" description="EF-hand" evidence="4">
    <location>
        <begin position="434"/>
        <end position="469"/>
    </location>
</feature>
<evidence type="ECO:0000313" key="6">
    <source>
        <dbReference type="Proteomes" id="UP001190700"/>
    </source>
</evidence>
<keyword evidence="2" id="KW-0106">Calcium</keyword>
<dbReference type="InterPro" id="IPR018247">
    <property type="entry name" value="EF_Hand_1_Ca_BS"/>
</dbReference>
<dbReference type="InterPro" id="IPR002048">
    <property type="entry name" value="EF_hand_dom"/>
</dbReference>
<dbReference type="SMART" id="SM00054">
    <property type="entry name" value="EFh"/>
    <property type="match status" value="8"/>
</dbReference>
<evidence type="ECO:0000313" key="5">
    <source>
        <dbReference type="EMBL" id="KAK3262292.1"/>
    </source>
</evidence>
<feature type="compositionally biased region" description="Basic and acidic residues" evidence="3">
    <location>
        <begin position="283"/>
        <end position="295"/>
    </location>
</feature>